<dbReference type="CDD" id="cd06225">
    <property type="entry name" value="HAMP"/>
    <property type="match status" value="1"/>
</dbReference>
<evidence type="ECO:0000256" key="5">
    <source>
        <dbReference type="ARBA" id="ARBA00029447"/>
    </source>
</evidence>
<protein>
    <recommendedName>
        <fullName evidence="13">Methyl-accepting chemotaxis protein</fullName>
    </recommendedName>
</protein>
<evidence type="ECO:0000256" key="8">
    <source>
        <dbReference type="SAM" id="Phobius"/>
    </source>
</evidence>
<dbReference type="InterPro" id="IPR003660">
    <property type="entry name" value="HAMP_dom"/>
</dbReference>
<evidence type="ECO:0000256" key="7">
    <source>
        <dbReference type="SAM" id="Coils"/>
    </source>
</evidence>
<dbReference type="GO" id="GO:0007165">
    <property type="term" value="P:signal transduction"/>
    <property type="evidence" value="ECO:0007669"/>
    <property type="project" value="UniProtKB-KW"/>
</dbReference>
<evidence type="ECO:0000256" key="4">
    <source>
        <dbReference type="ARBA" id="ARBA00023224"/>
    </source>
</evidence>
<gene>
    <name evidence="11" type="ORF">BWZ43_01890</name>
</gene>
<dbReference type="Gene3D" id="1.10.287.950">
    <property type="entry name" value="Methyl-accepting chemotaxis protein"/>
    <property type="match status" value="1"/>
</dbReference>
<accession>A0A8E2IB39</accession>
<dbReference type="RefSeq" id="WP_071976356.1">
    <property type="nucleotide sequence ID" value="NZ_CP065424.1"/>
</dbReference>
<evidence type="ECO:0000256" key="3">
    <source>
        <dbReference type="ARBA" id="ARBA00023136"/>
    </source>
</evidence>
<keyword evidence="4 6" id="KW-0807">Transducer</keyword>
<sequence length="557" mass="62220">MPFLHKLSLRTVLILPIILVIILSSVIIAYFSYTKNKQITVQSIEQQLQASVEVISEKITMLKATVPKQQFDKKLTYALTQNKNRFRSSSLSPMQFKLTKDQTIELFTEYRDTIPKLSKNNIKQIIQQRQGIIHDQGMMIAFAQQVELDGAYYIIALKDHDYLQLVNSYRIMLVLITSITVIIASLIGFFTIRRVTKPILYLKDLMGKVSSGDLRARIGLSHSSKELNLLESGFNQMVDRLHSIIYQLEESANRVTISSERMRMTASDSKSASEQIAIAMEEVVGGSEVQVKSAERVTNDVFKIANKMDQVSHSIHKVKESSQIAFRKAKTGNQLVDRTVEQIKLVNGSIESTAQLIHALNEKSNQIDHILNLIQELANHTNLLSLNATIEAARAGEHGKGFSVVAQEVKKLSNQSGQAVLKIKEITDEIRNETEDVVMAMKNGLAELKEGIDMVQQTEEAFADITNAVSVVTGETEDVSKIVSHVHSQTKDGVLQISNISAISQDFARSIQQVTAASEEQQASMEEMLNEAAALNDLSNKLEQTLKNFTIQSMVNK</sequence>
<dbReference type="SUPFAM" id="SSF58104">
    <property type="entry name" value="Methyl-accepting chemotaxis protein (MCP) signaling domain"/>
    <property type="match status" value="1"/>
</dbReference>
<evidence type="ECO:0000259" key="10">
    <source>
        <dbReference type="PROSITE" id="PS50885"/>
    </source>
</evidence>
<dbReference type="GO" id="GO:0006935">
    <property type="term" value="P:chemotaxis"/>
    <property type="evidence" value="ECO:0007669"/>
    <property type="project" value="InterPro"/>
</dbReference>
<dbReference type="Gene3D" id="6.10.340.10">
    <property type="match status" value="1"/>
</dbReference>
<keyword evidence="3 8" id="KW-0472">Membrane</keyword>
<dbReference type="InterPro" id="IPR004089">
    <property type="entry name" value="MCPsignal_dom"/>
</dbReference>
<dbReference type="InterPro" id="IPR004090">
    <property type="entry name" value="Chemotax_Me-accpt_rcpt"/>
</dbReference>
<keyword evidence="12" id="KW-1185">Reference proteome</keyword>
<feature type="coiled-coil region" evidence="7">
    <location>
        <begin position="511"/>
        <end position="552"/>
    </location>
</feature>
<evidence type="ECO:0000259" key="9">
    <source>
        <dbReference type="PROSITE" id="PS50111"/>
    </source>
</evidence>
<keyword evidence="8" id="KW-0812">Transmembrane</keyword>
<dbReference type="Proteomes" id="UP000189761">
    <property type="component" value="Unassembled WGS sequence"/>
</dbReference>
<comment type="caution">
    <text evidence="11">The sequence shown here is derived from an EMBL/GenBank/DDBJ whole genome shotgun (WGS) entry which is preliminary data.</text>
</comment>
<dbReference type="Pfam" id="PF00672">
    <property type="entry name" value="HAMP"/>
    <property type="match status" value="1"/>
</dbReference>
<dbReference type="GO" id="GO:0005886">
    <property type="term" value="C:plasma membrane"/>
    <property type="evidence" value="ECO:0007669"/>
    <property type="project" value="UniProtKB-SubCell"/>
</dbReference>
<dbReference type="PANTHER" id="PTHR32089">
    <property type="entry name" value="METHYL-ACCEPTING CHEMOTAXIS PROTEIN MCPB"/>
    <property type="match status" value="1"/>
</dbReference>
<reference evidence="11 12" key="1">
    <citation type="submission" date="2017-01" db="EMBL/GenBank/DDBJ databases">
        <title>Draft genome sequence of Bacillus oleronius.</title>
        <authorList>
            <person name="Allam M."/>
        </authorList>
    </citation>
    <scope>NUCLEOTIDE SEQUENCE [LARGE SCALE GENOMIC DNA]</scope>
    <source>
        <strain evidence="11 12">DSM 9356</strain>
    </source>
</reference>
<keyword evidence="8" id="KW-1133">Transmembrane helix</keyword>
<dbReference type="PANTHER" id="PTHR32089:SF112">
    <property type="entry name" value="LYSOZYME-LIKE PROTEIN-RELATED"/>
    <property type="match status" value="1"/>
</dbReference>
<evidence type="ECO:0000256" key="6">
    <source>
        <dbReference type="PROSITE-ProRule" id="PRU00284"/>
    </source>
</evidence>
<comment type="similarity">
    <text evidence="5">Belongs to the methyl-accepting chemotaxis (MCP) protein family.</text>
</comment>
<evidence type="ECO:0000313" key="12">
    <source>
        <dbReference type="Proteomes" id="UP000189761"/>
    </source>
</evidence>
<dbReference type="EMBL" id="MTLA01000018">
    <property type="protein sequence ID" value="OOP70076.1"/>
    <property type="molecule type" value="Genomic_DNA"/>
</dbReference>
<dbReference type="PRINTS" id="PR00260">
    <property type="entry name" value="CHEMTRNSDUCR"/>
</dbReference>
<keyword evidence="7" id="KW-0175">Coiled coil</keyword>
<comment type="subcellular location">
    <subcellularLocation>
        <location evidence="1">Cell membrane</location>
    </subcellularLocation>
</comment>
<evidence type="ECO:0000256" key="2">
    <source>
        <dbReference type="ARBA" id="ARBA00022475"/>
    </source>
</evidence>
<dbReference type="SMART" id="SM00304">
    <property type="entry name" value="HAMP"/>
    <property type="match status" value="1"/>
</dbReference>
<keyword evidence="2" id="KW-1003">Cell membrane</keyword>
<dbReference type="AlphaFoldDB" id="A0A8E2IB39"/>
<evidence type="ECO:0008006" key="13">
    <source>
        <dbReference type="Google" id="ProtNLM"/>
    </source>
</evidence>
<dbReference type="Pfam" id="PF00015">
    <property type="entry name" value="MCPsignal"/>
    <property type="match status" value="1"/>
</dbReference>
<feature type="transmembrane region" description="Helical" evidence="8">
    <location>
        <begin position="12"/>
        <end position="33"/>
    </location>
</feature>
<dbReference type="SMART" id="SM00283">
    <property type="entry name" value="MA"/>
    <property type="match status" value="1"/>
</dbReference>
<proteinExistence type="inferred from homology"/>
<feature type="transmembrane region" description="Helical" evidence="8">
    <location>
        <begin position="171"/>
        <end position="192"/>
    </location>
</feature>
<feature type="domain" description="Methyl-accepting transducer" evidence="9">
    <location>
        <begin position="265"/>
        <end position="522"/>
    </location>
</feature>
<organism evidence="11 12">
    <name type="scientific">Heyndrickxia oleronia</name>
    <dbReference type="NCBI Taxonomy" id="38875"/>
    <lineage>
        <taxon>Bacteria</taxon>
        <taxon>Bacillati</taxon>
        <taxon>Bacillota</taxon>
        <taxon>Bacilli</taxon>
        <taxon>Bacillales</taxon>
        <taxon>Bacillaceae</taxon>
        <taxon>Heyndrickxia</taxon>
    </lineage>
</organism>
<dbReference type="PROSITE" id="PS50111">
    <property type="entry name" value="CHEMOTAXIS_TRANSDUC_2"/>
    <property type="match status" value="1"/>
</dbReference>
<dbReference type="GO" id="GO:0004888">
    <property type="term" value="F:transmembrane signaling receptor activity"/>
    <property type="evidence" value="ECO:0007669"/>
    <property type="project" value="InterPro"/>
</dbReference>
<name>A0A8E2IB39_9BACI</name>
<feature type="domain" description="HAMP" evidence="10">
    <location>
        <begin position="193"/>
        <end position="246"/>
    </location>
</feature>
<dbReference type="PROSITE" id="PS50885">
    <property type="entry name" value="HAMP"/>
    <property type="match status" value="1"/>
</dbReference>
<evidence type="ECO:0000256" key="1">
    <source>
        <dbReference type="ARBA" id="ARBA00004236"/>
    </source>
</evidence>
<evidence type="ECO:0000313" key="11">
    <source>
        <dbReference type="EMBL" id="OOP70076.1"/>
    </source>
</evidence>